<gene>
    <name evidence="4" type="ORF">Q5741_14445</name>
</gene>
<dbReference type="Proteomes" id="UP001240171">
    <property type="component" value="Unassembled WGS sequence"/>
</dbReference>
<keyword evidence="2 4" id="KW-0012">Acyltransferase</keyword>
<evidence type="ECO:0000256" key="2">
    <source>
        <dbReference type="ARBA" id="ARBA00023315"/>
    </source>
</evidence>
<sequence>MPELDIRRPRLEDSKELHKFWRKVITDAYAQEGISDQLDSLEEEIHVKEQQLADCFAGEEAGRFILVALVGDQIVGTMGYGPASPLIVEASQQALAGWTEVGTVYVDPAYQRRGVSRQLLKAIGEALQARGIRQFCLDSGYRAAQQAWTRTFGEPAYILKDYYGEGGDHMIWTAAVKGNPDKSRSSGEVL</sequence>
<organism evidence="4 5">
    <name type="scientific">Paenibacillus lacisoli</name>
    <dbReference type="NCBI Taxonomy" id="3064525"/>
    <lineage>
        <taxon>Bacteria</taxon>
        <taxon>Bacillati</taxon>
        <taxon>Bacillota</taxon>
        <taxon>Bacilli</taxon>
        <taxon>Bacillales</taxon>
        <taxon>Paenibacillaceae</taxon>
        <taxon>Paenibacillus</taxon>
    </lineage>
</organism>
<dbReference type="RefSeq" id="WP_305024814.1">
    <property type="nucleotide sequence ID" value="NZ_JAUQTB010000008.1"/>
</dbReference>
<dbReference type="EC" id="2.3.1.-" evidence="4"/>
<dbReference type="SUPFAM" id="SSF55729">
    <property type="entry name" value="Acyl-CoA N-acyltransferases (Nat)"/>
    <property type="match status" value="1"/>
</dbReference>
<name>A0ABT9CEF9_9BACL</name>
<protein>
    <submittedName>
        <fullName evidence="4">GNAT family N-acetyltransferase</fullName>
        <ecNumber evidence="4">2.3.1.-</ecNumber>
    </submittedName>
</protein>
<keyword evidence="5" id="KW-1185">Reference proteome</keyword>
<dbReference type="InterPro" id="IPR000182">
    <property type="entry name" value="GNAT_dom"/>
</dbReference>
<feature type="domain" description="N-acetyltransferase" evidence="3">
    <location>
        <begin position="4"/>
        <end position="175"/>
    </location>
</feature>
<evidence type="ECO:0000313" key="5">
    <source>
        <dbReference type="Proteomes" id="UP001240171"/>
    </source>
</evidence>
<dbReference type="Gene3D" id="3.40.630.30">
    <property type="match status" value="1"/>
</dbReference>
<evidence type="ECO:0000256" key="1">
    <source>
        <dbReference type="ARBA" id="ARBA00022679"/>
    </source>
</evidence>
<keyword evidence="1 4" id="KW-0808">Transferase</keyword>
<comment type="caution">
    <text evidence="4">The sequence shown here is derived from an EMBL/GenBank/DDBJ whole genome shotgun (WGS) entry which is preliminary data.</text>
</comment>
<evidence type="ECO:0000259" key="3">
    <source>
        <dbReference type="PROSITE" id="PS51186"/>
    </source>
</evidence>
<dbReference type="PANTHER" id="PTHR43877">
    <property type="entry name" value="AMINOALKYLPHOSPHONATE N-ACETYLTRANSFERASE-RELATED-RELATED"/>
    <property type="match status" value="1"/>
</dbReference>
<dbReference type="CDD" id="cd04301">
    <property type="entry name" value="NAT_SF"/>
    <property type="match status" value="1"/>
</dbReference>
<reference evidence="4 5" key="1">
    <citation type="submission" date="2023-07" db="EMBL/GenBank/DDBJ databases">
        <title>Paenibacillus sp. JX-17 nov. isolated from soil.</title>
        <authorList>
            <person name="Wan Y."/>
            <person name="Liu B."/>
        </authorList>
    </citation>
    <scope>NUCLEOTIDE SEQUENCE [LARGE SCALE GENOMIC DNA]</scope>
    <source>
        <strain evidence="4 5">JX-17</strain>
    </source>
</reference>
<dbReference type="GO" id="GO:0016746">
    <property type="term" value="F:acyltransferase activity"/>
    <property type="evidence" value="ECO:0007669"/>
    <property type="project" value="UniProtKB-KW"/>
</dbReference>
<dbReference type="InterPro" id="IPR050832">
    <property type="entry name" value="Bact_Acetyltransf"/>
</dbReference>
<dbReference type="Pfam" id="PF00583">
    <property type="entry name" value="Acetyltransf_1"/>
    <property type="match status" value="1"/>
</dbReference>
<proteinExistence type="predicted"/>
<dbReference type="PROSITE" id="PS51186">
    <property type="entry name" value="GNAT"/>
    <property type="match status" value="1"/>
</dbReference>
<dbReference type="PANTHER" id="PTHR43877:SF2">
    <property type="entry name" value="AMINOALKYLPHOSPHONATE N-ACETYLTRANSFERASE-RELATED"/>
    <property type="match status" value="1"/>
</dbReference>
<evidence type="ECO:0000313" key="4">
    <source>
        <dbReference type="EMBL" id="MDO7907606.1"/>
    </source>
</evidence>
<dbReference type="InterPro" id="IPR016181">
    <property type="entry name" value="Acyl_CoA_acyltransferase"/>
</dbReference>
<accession>A0ABT9CEF9</accession>
<dbReference type="EMBL" id="JAUQTB010000008">
    <property type="protein sequence ID" value="MDO7907606.1"/>
    <property type="molecule type" value="Genomic_DNA"/>
</dbReference>